<feature type="compositionally biased region" description="Basic and acidic residues" evidence="1">
    <location>
        <begin position="483"/>
        <end position="498"/>
    </location>
</feature>
<comment type="caution">
    <text evidence="2">The sequence shown here is derived from an EMBL/GenBank/DDBJ whole genome shotgun (WGS) entry which is preliminary data.</text>
</comment>
<dbReference type="Proteomes" id="UP001177023">
    <property type="component" value="Unassembled WGS sequence"/>
</dbReference>
<dbReference type="Gene3D" id="2.30.29.30">
    <property type="entry name" value="Pleckstrin-homology domain (PH domain)/Phosphotyrosine-binding domain (PTB)"/>
    <property type="match status" value="1"/>
</dbReference>
<reference evidence="2" key="1">
    <citation type="submission" date="2023-06" db="EMBL/GenBank/DDBJ databases">
        <authorList>
            <person name="Delattre M."/>
        </authorList>
    </citation>
    <scope>NUCLEOTIDE SEQUENCE</scope>
    <source>
        <strain evidence="2">AF72</strain>
    </source>
</reference>
<feature type="compositionally biased region" description="Basic and acidic residues" evidence="1">
    <location>
        <begin position="428"/>
        <end position="446"/>
    </location>
</feature>
<proteinExistence type="predicted"/>
<dbReference type="PANTHER" id="PTHR21636">
    <property type="entry name" value="PROTEIN DOK-7"/>
    <property type="match status" value="1"/>
</dbReference>
<keyword evidence="3" id="KW-1185">Reference proteome</keyword>
<evidence type="ECO:0008006" key="4">
    <source>
        <dbReference type="Google" id="ProtNLM"/>
    </source>
</evidence>
<evidence type="ECO:0000313" key="2">
    <source>
        <dbReference type="EMBL" id="CAJ0584220.1"/>
    </source>
</evidence>
<feature type="non-terminal residue" evidence="2">
    <location>
        <position position="835"/>
    </location>
</feature>
<feature type="region of interest" description="Disordered" evidence="1">
    <location>
        <begin position="422"/>
        <end position="558"/>
    </location>
</feature>
<evidence type="ECO:0000313" key="3">
    <source>
        <dbReference type="Proteomes" id="UP001177023"/>
    </source>
</evidence>
<dbReference type="EMBL" id="CATQJA010002688">
    <property type="protein sequence ID" value="CAJ0584220.1"/>
    <property type="molecule type" value="Genomic_DNA"/>
</dbReference>
<feature type="compositionally biased region" description="Polar residues" evidence="1">
    <location>
        <begin position="677"/>
        <end position="703"/>
    </location>
</feature>
<organism evidence="2 3">
    <name type="scientific">Mesorhabditis spiculigera</name>
    <dbReference type="NCBI Taxonomy" id="96644"/>
    <lineage>
        <taxon>Eukaryota</taxon>
        <taxon>Metazoa</taxon>
        <taxon>Ecdysozoa</taxon>
        <taxon>Nematoda</taxon>
        <taxon>Chromadorea</taxon>
        <taxon>Rhabditida</taxon>
        <taxon>Rhabditina</taxon>
        <taxon>Rhabditomorpha</taxon>
        <taxon>Rhabditoidea</taxon>
        <taxon>Rhabditidae</taxon>
        <taxon>Mesorhabditinae</taxon>
        <taxon>Mesorhabditis</taxon>
    </lineage>
</organism>
<feature type="compositionally biased region" description="Low complexity" evidence="1">
    <location>
        <begin position="794"/>
        <end position="811"/>
    </location>
</feature>
<dbReference type="PANTHER" id="PTHR21636:SF2">
    <property type="entry name" value="PROTEIN DOK-7"/>
    <property type="match status" value="1"/>
</dbReference>
<feature type="compositionally biased region" description="Basic and acidic residues" evidence="1">
    <location>
        <begin position="620"/>
        <end position="632"/>
    </location>
</feature>
<feature type="region of interest" description="Disordered" evidence="1">
    <location>
        <begin position="677"/>
        <end position="727"/>
    </location>
</feature>
<dbReference type="InterPro" id="IPR037746">
    <property type="entry name" value="Dok-7"/>
</dbReference>
<dbReference type="AlphaFoldDB" id="A0AA36DDF3"/>
<gene>
    <name evidence="2" type="ORF">MSPICULIGERA_LOCUS22281</name>
</gene>
<accession>A0AA36DDF3</accession>
<protein>
    <recommendedName>
        <fullName evidence="4">IRS-type PTB domain-containing protein</fullName>
    </recommendedName>
</protein>
<feature type="region of interest" description="Disordered" evidence="1">
    <location>
        <begin position="742"/>
        <end position="772"/>
    </location>
</feature>
<name>A0AA36DDF3_9BILA</name>
<feature type="compositionally biased region" description="Polar residues" evidence="1">
    <location>
        <begin position="742"/>
        <end position="759"/>
    </location>
</feature>
<dbReference type="GO" id="GO:0019901">
    <property type="term" value="F:protein kinase binding"/>
    <property type="evidence" value="ECO:0007669"/>
    <property type="project" value="InterPro"/>
</dbReference>
<feature type="region of interest" description="Disordered" evidence="1">
    <location>
        <begin position="790"/>
        <end position="811"/>
    </location>
</feature>
<dbReference type="GO" id="GO:0007528">
    <property type="term" value="P:neuromuscular junction development"/>
    <property type="evidence" value="ECO:0007669"/>
    <property type="project" value="TreeGrafter"/>
</dbReference>
<sequence>MRERVDLNAAGVSIESPAKLYKGGRWTSRYILCKKQPDLLQPIFMVYKNQATRHHHQNYKASFSLQNFVGLETGFELKKQTHTLSILTKEEVIVLAFSLPENLVIWESWLKANCGQSQMFYVQLLRVPKYSLADHLVKKEVRLHLHDSCFALVHGRPQIVLEFVHTDEARVVDMKPNMFTFGNKDCQTKEESYTICAARLPVFYTMLEKARRNQDDLHSYLNSKTSDGDWIPEVSAFVRAHSLRSNPSENIRNLMSYMNTPILPRASNLDKGKSKSGNHVSLLQDRRVRTLDMNRANSLANNYYNTSSIHSPYFERARASSDAHNYVNIIEVGGTSDSRDSSYRSRIYIAGNGDSSVHYCNIYDSGIVHDPNNASGNMRSNSLPDYVNIEHGMVLPPKSPNYQKKYHKISLAENFYSNVARPSTSTAQDDRRRSDQSVWINRDKNRSSYGKQRSMVDFPTAAEPQEKQENWKRAKKFISAFKPKSENHLSGSKKREMTKSNSTSALSFASPARKKHHSSISSFASDHSHDEDSPPPALNIAMNNPLLGMPFQRGARPPDGLVKVNDQQATMIKPRAGVSGILAKRLHTAVRGSFSKYDGERATHHYNMGKGDALQLSPKNKGESSAEAKTNEDPLNGIMSAIKSGQERLKESDRRASTVSFKQNLLLLPKRLSKTISQSAQHTIRNSSMSGSTRNSNDSLSSDARSKISYKKRSSSPPRIAAPVLPYRPPSQRTLVFQSNRGSSIDSFNSHQTARSSSPVPLPRKTIPSVDSTPSIRSEVLRQHTRLDYCNLANPKSGNGSTSSNSIGSRSEYVSICPTGTKAAQQVGSGFQSVK</sequence>
<evidence type="ECO:0000256" key="1">
    <source>
        <dbReference type="SAM" id="MobiDB-lite"/>
    </source>
</evidence>
<feature type="region of interest" description="Disordered" evidence="1">
    <location>
        <begin position="609"/>
        <end position="634"/>
    </location>
</feature>
<dbReference type="InterPro" id="IPR011993">
    <property type="entry name" value="PH-like_dom_sf"/>
</dbReference>